<protein>
    <submittedName>
        <fullName evidence="4">Hpt domain-containing protein</fullName>
    </submittedName>
</protein>
<dbReference type="InterPro" id="IPR008207">
    <property type="entry name" value="Sig_transdc_His_kin_Hpt_dom"/>
</dbReference>
<dbReference type="GO" id="GO:0004672">
    <property type="term" value="F:protein kinase activity"/>
    <property type="evidence" value="ECO:0007669"/>
    <property type="project" value="UniProtKB-ARBA"/>
</dbReference>
<comment type="caution">
    <text evidence="4">The sequence shown here is derived from an EMBL/GenBank/DDBJ whole genome shotgun (WGS) entry which is preliminary data.</text>
</comment>
<gene>
    <name evidence="4" type="ORF">ENV54_11070</name>
</gene>
<evidence type="ECO:0000256" key="1">
    <source>
        <dbReference type="PROSITE-ProRule" id="PRU00110"/>
    </source>
</evidence>
<dbReference type="Gene3D" id="1.20.120.160">
    <property type="entry name" value="HPT domain"/>
    <property type="match status" value="1"/>
</dbReference>
<keyword evidence="1" id="KW-0597">Phosphoprotein</keyword>
<evidence type="ECO:0000313" key="4">
    <source>
        <dbReference type="EMBL" id="HGH61825.1"/>
    </source>
</evidence>
<feature type="modified residue" description="Phosphohistidine" evidence="1">
    <location>
        <position position="104"/>
    </location>
</feature>
<dbReference type="CDD" id="cd00088">
    <property type="entry name" value="HPT"/>
    <property type="match status" value="1"/>
</dbReference>
<feature type="domain" description="HPt" evidence="3">
    <location>
        <begin position="65"/>
        <end position="158"/>
    </location>
</feature>
<accession>A0A7C4ETU2</accession>
<organism evidence="4">
    <name type="scientific">Desulfomonile tiedjei</name>
    <dbReference type="NCBI Taxonomy" id="2358"/>
    <lineage>
        <taxon>Bacteria</taxon>
        <taxon>Pseudomonadati</taxon>
        <taxon>Thermodesulfobacteriota</taxon>
        <taxon>Desulfomonilia</taxon>
        <taxon>Desulfomonilales</taxon>
        <taxon>Desulfomonilaceae</taxon>
        <taxon>Desulfomonile</taxon>
    </lineage>
</organism>
<proteinExistence type="predicted"/>
<dbReference type="EMBL" id="DTGT01000361">
    <property type="protein sequence ID" value="HGH61825.1"/>
    <property type="molecule type" value="Genomic_DNA"/>
</dbReference>
<dbReference type="InterPro" id="IPR036641">
    <property type="entry name" value="HPT_dom_sf"/>
</dbReference>
<reference evidence="4" key="1">
    <citation type="journal article" date="2020" name="mSystems">
        <title>Genome- and Community-Level Interaction Insights into Carbon Utilization and Element Cycling Functions of Hydrothermarchaeota in Hydrothermal Sediment.</title>
        <authorList>
            <person name="Zhou Z."/>
            <person name="Liu Y."/>
            <person name="Xu W."/>
            <person name="Pan J."/>
            <person name="Luo Z.H."/>
            <person name="Li M."/>
        </authorList>
    </citation>
    <scope>NUCLEOTIDE SEQUENCE [LARGE SCALE GENOMIC DNA]</scope>
    <source>
        <strain evidence="4">SpSt-769</strain>
    </source>
</reference>
<dbReference type="GO" id="GO:0000160">
    <property type="term" value="P:phosphorelay signal transduction system"/>
    <property type="evidence" value="ECO:0007669"/>
    <property type="project" value="InterPro"/>
</dbReference>
<dbReference type="AlphaFoldDB" id="A0A7C4ETU2"/>
<feature type="region of interest" description="Disordered" evidence="2">
    <location>
        <begin position="29"/>
        <end position="49"/>
    </location>
</feature>
<dbReference type="SUPFAM" id="SSF47226">
    <property type="entry name" value="Histidine-containing phosphotransfer domain, HPT domain"/>
    <property type="match status" value="1"/>
</dbReference>
<name>A0A7C4ETU2_9BACT</name>
<evidence type="ECO:0000256" key="2">
    <source>
        <dbReference type="SAM" id="MobiDB-lite"/>
    </source>
</evidence>
<dbReference type="PROSITE" id="PS50894">
    <property type="entry name" value="HPT"/>
    <property type="match status" value="1"/>
</dbReference>
<evidence type="ECO:0000259" key="3">
    <source>
        <dbReference type="PROSITE" id="PS50894"/>
    </source>
</evidence>
<dbReference type="Pfam" id="PF01627">
    <property type="entry name" value="Hpt"/>
    <property type="match status" value="1"/>
</dbReference>
<sequence length="163" mass="17916">MIWCLAAAPHTPPREARFSMTVGERGVVMGDSHRYGPNGQQSAASRHPGAEPIQVQELMDRIGGDLELLEHLLTIFLQDYERCVGLVQQAIRNGDGEALHKWAHRVKGALGNFAAHSAYELAQRLEQIGLSGDLSEAHATWERLQAEIGRMKAALEAMIARKG</sequence>